<dbReference type="PANTHER" id="PTHR43792">
    <property type="entry name" value="GNAT FAMILY, PUTATIVE (AFU_ORTHOLOGUE AFUA_3G00765)-RELATED-RELATED"/>
    <property type="match status" value="1"/>
</dbReference>
<evidence type="ECO:0000313" key="9">
    <source>
        <dbReference type="Proteomes" id="UP000654720"/>
    </source>
</evidence>
<name>A0A413ITP2_9BACT</name>
<dbReference type="PANTHER" id="PTHR43792:SF1">
    <property type="entry name" value="N-ACETYLTRANSFERASE DOMAIN-CONTAINING PROTEIN"/>
    <property type="match status" value="1"/>
</dbReference>
<dbReference type="InterPro" id="IPR051531">
    <property type="entry name" value="N-acetyltransferase"/>
</dbReference>
<protein>
    <submittedName>
        <fullName evidence="2 4">N-acetyltransferase</fullName>
    </submittedName>
</protein>
<accession>A0A413ITP2</accession>
<dbReference type="EMBL" id="CP069450">
    <property type="protein sequence ID" value="QRO50095.1"/>
    <property type="molecule type" value="Genomic_DNA"/>
</dbReference>
<evidence type="ECO:0000313" key="3">
    <source>
        <dbReference type="EMBL" id="RGV33717.1"/>
    </source>
</evidence>
<dbReference type="Proteomes" id="UP000286063">
    <property type="component" value="Unassembled WGS sequence"/>
</dbReference>
<dbReference type="GeneID" id="93097136"/>
<evidence type="ECO:0000313" key="4">
    <source>
        <dbReference type="EMBL" id="RGY21287.1"/>
    </source>
</evidence>
<evidence type="ECO:0000313" key="6">
    <source>
        <dbReference type="Proteomes" id="UP000283589"/>
    </source>
</evidence>
<sequence>MDEMILETERLVLRKLEQSDFREACKLLQDPEVMYAYEGAFSDQEVQVWLDKMFRRYENDGFALWAVVEKGSGELIGQCGITYQEYNGGWVPEVGYLFRKEFWHKGFATEAAIACKEYAFQVLDFDDVYSIIRDSNVASQNVARRNGMSEVDILIKYYRGVEMPHIVFRASRKNI</sequence>
<dbReference type="InterPro" id="IPR016181">
    <property type="entry name" value="Acyl_CoA_acyltransferase"/>
</dbReference>
<dbReference type="Proteomes" id="UP000654720">
    <property type="component" value="Chromosome"/>
</dbReference>
<dbReference type="Proteomes" id="UP000283589">
    <property type="component" value="Unassembled WGS sequence"/>
</dbReference>
<dbReference type="Gene3D" id="3.40.630.30">
    <property type="match status" value="1"/>
</dbReference>
<evidence type="ECO:0000313" key="5">
    <source>
        <dbReference type="EMBL" id="RHM43575.1"/>
    </source>
</evidence>
<keyword evidence="9" id="KW-1185">Reference proteome</keyword>
<reference evidence="2 9" key="2">
    <citation type="submission" date="2021-02" db="EMBL/GenBank/DDBJ databases">
        <title>FDA dAtabase for Regulatory Grade micrObial Sequences (FDA-ARGOS): Supporting development and validation of Infectious Disease Dx tests.</title>
        <authorList>
            <person name="Carlson P."/>
            <person name="Fischbach M."/>
            <person name="Hastie J."/>
            <person name="Bilen M."/>
            <person name="Cheng A."/>
            <person name="Tallon L."/>
            <person name="Sadzewicz L."/>
            <person name="Zhao X."/>
            <person name="Boylan J."/>
            <person name="Ott S."/>
            <person name="Bowen H."/>
            <person name="Vavikolanu K."/>
            <person name="Mehta A."/>
            <person name="Aluvathingal J."/>
            <person name="Nadendla S."/>
            <person name="Yan Y."/>
            <person name="Sichtig H."/>
        </authorList>
    </citation>
    <scope>NUCLEOTIDE SEQUENCE [LARGE SCALE GENOMIC DNA]</scope>
    <source>
        <strain evidence="2 9">FDAARGOS_1229</strain>
    </source>
</reference>
<dbReference type="PROSITE" id="PS51186">
    <property type="entry name" value="GNAT"/>
    <property type="match status" value="1"/>
</dbReference>
<dbReference type="AlphaFoldDB" id="A0A413ITP2"/>
<dbReference type="GO" id="GO:0016747">
    <property type="term" value="F:acyltransferase activity, transferring groups other than amino-acyl groups"/>
    <property type="evidence" value="ECO:0007669"/>
    <property type="project" value="InterPro"/>
</dbReference>
<dbReference type="Proteomes" id="UP000286038">
    <property type="component" value="Unassembled WGS sequence"/>
</dbReference>
<dbReference type="OrthoDB" id="9788916at2"/>
<dbReference type="EMBL" id="QSCR01000001">
    <property type="protein sequence ID" value="RGY21287.1"/>
    <property type="molecule type" value="Genomic_DNA"/>
</dbReference>
<dbReference type="RefSeq" id="WP_027200465.1">
    <property type="nucleotide sequence ID" value="NZ_CABJDM010000008.1"/>
</dbReference>
<dbReference type="EMBL" id="QRZA01000011">
    <property type="protein sequence ID" value="RGV33717.1"/>
    <property type="molecule type" value="Genomic_DNA"/>
</dbReference>
<dbReference type="InterPro" id="IPR000182">
    <property type="entry name" value="GNAT_dom"/>
</dbReference>
<evidence type="ECO:0000313" key="8">
    <source>
        <dbReference type="Proteomes" id="UP000286063"/>
    </source>
</evidence>
<dbReference type="EMBL" id="QRPV01000008">
    <property type="protein sequence ID" value="RHM43575.1"/>
    <property type="molecule type" value="Genomic_DNA"/>
</dbReference>
<dbReference type="SUPFAM" id="SSF55729">
    <property type="entry name" value="Acyl-CoA N-acyltransferases (Nat)"/>
    <property type="match status" value="1"/>
</dbReference>
<dbReference type="STRING" id="1121130.GCA_000519105_01636"/>
<evidence type="ECO:0000313" key="2">
    <source>
        <dbReference type="EMBL" id="QRO50095.1"/>
    </source>
</evidence>
<gene>
    <name evidence="3" type="ORF">DWW18_09940</name>
    <name evidence="5" type="ORF">DWZ68_08510</name>
    <name evidence="4" type="ORF">DXA50_00090</name>
    <name evidence="2" type="ORF">I6J59_00150</name>
</gene>
<dbReference type="Pfam" id="PF13302">
    <property type="entry name" value="Acetyltransf_3"/>
    <property type="match status" value="1"/>
</dbReference>
<keyword evidence="4" id="KW-0808">Transferase</keyword>
<proteinExistence type="predicted"/>
<organism evidence="4 8">
    <name type="scientific">Butyricimonas virosa</name>
    <dbReference type="NCBI Taxonomy" id="544645"/>
    <lineage>
        <taxon>Bacteria</taxon>
        <taxon>Pseudomonadati</taxon>
        <taxon>Bacteroidota</taxon>
        <taxon>Bacteroidia</taxon>
        <taxon>Bacteroidales</taxon>
        <taxon>Odoribacteraceae</taxon>
        <taxon>Butyricimonas</taxon>
    </lineage>
</organism>
<evidence type="ECO:0000313" key="7">
    <source>
        <dbReference type="Proteomes" id="UP000286038"/>
    </source>
</evidence>
<evidence type="ECO:0000259" key="1">
    <source>
        <dbReference type="PROSITE" id="PS51186"/>
    </source>
</evidence>
<reference evidence="6 7" key="1">
    <citation type="submission" date="2018-08" db="EMBL/GenBank/DDBJ databases">
        <title>A genome reference for cultivated species of the human gut microbiota.</title>
        <authorList>
            <person name="Zou Y."/>
            <person name="Xue W."/>
            <person name="Luo G."/>
        </authorList>
    </citation>
    <scope>NUCLEOTIDE SEQUENCE [LARGE SCALE GENOMIC DNA]</scope>
    <source>
        <strain evidence="3 6">AF14-49</strain>
        <strain evidence="5 7">AF34-33</strain>
        <strain evidence="4 8">OF02-7</strain>
    </source>
</reference>
<feature type="domain" description="N-acetyltransferase" evidence="1">
    <location>
        <begin position="11"/>
        <end position="173"/>
    </location>
</feature>